<feature type="compositionally biased region" description="Low complexity" evidence="16">
    <location>
        <begin position="1402"/>
        <end position="1411"/>
    </location>
</feature>
<dbReference type="InterPro" id="IPR016024">
    <property type="entry name" value="ARM-type_fold"/>
</dbReference>
<feature type="transmembrane region" description="Helical" evidence="17">
    <location>
        <begin position="4678"/>
        <end position="4701"/>
    </location>
</feature>
<feature type="domain" description="B30.2/SPRY" evidence="18">
    <location>
        <begin position="1048"/>
        <end position="1231"/>
    </location>
</feature>
<feature type="compositionally biased region" description="Acidic residues" evidence="16">
    <location>
        <begin position="4308"/>
        <end position="4319"/>
    </location>
</feature>
<dbReference type="SUPFAM" id="SSF48371">
    <property type="entry name" value="ARM repeat"/>
    <property type="match status" value="1"/>
</dbReference>
<dbReference type="InterPro" id="IPR005821">
    <property type="entry name" value="Ion_trans_dom"/>
</dbReference>
<dbReference type="InterPro" id="IPR002048">
    <property type="entry name" value="EF_hand_dom"/>
</dbReference>
<dbReference type="GO" id="GO:0005219">
    <property type="term" value="F:ryanodine-sensitive calcium-release channel activity"/>
    <property type="evidence" value="ECO:0007669"/>
    <property type="project" value="InterPro"/>
</dbReference>
<dbReference type="Gene3D" id="6.20.350.10">
    <property type="match status" value="1"/>
</dbReference>
<sequence>MAEGGEGEDEVHFLRTDDEIYLQCISPKEQNKLCLAAEGFGNRLCYVEHTSDDKDIPTDTPRCMFVLSQALSVRALHELLAHDECLDEFDDEGVVKPSLTGEEQAEGGSTHSRTLLYGNAIQLRHDLSGMFLTCMTTSSSASDKLAFDVGLSGDNSGESCWWTVHPTSKQRSEGEKVRVGDDVILISISSERYLHFSPSDKGSVQASFQQTMWNVGPVACGGAKAQGYLTGGDSLRMFHGHMDDCLAVPSSEDKMHLLRSVIYESGGAGSHAKSLWRLELVNIKWSGAHVGWGRPFRLRHITSGLYLCMMEDRSLSLMNGDSANYSMSTFCWQPSKDKLEPVSDQEIEGMGTAEIKYGDSVCFLQHNDTGMWITYQASESKPGRSGCKERKAIPHPEGHMDDGLTLSRSRAGESRTATVIRRTGHIFTSFVSALESHHTKKFTRPTQPNLDEVGQCVEDLIDYFQEIEQNVTGDDDTTDEHEDRQHRAQQLINRQDLFQEEGAIALTLQCIDKLGAYGDALSFASEFGNEAGSAYEEMLNSMYVLLAATVRGNRSNCAKFAKHLEWLVTQLDGQQATTGILEVLNAVLTNCQEALNLMKPEHIRSIVSLLEKQGRNSTVLEVLCSLCVCNGVAVRPNQNLICETLLPSRDILLQTALVDYITNVQPNIYIGVSESCAQYKKWYYELLVERVDSDNFSRPPHLRVGWANSTGYSPYPVGGDYFGESGVGDDTYSFGYDGLSLWTSHRRCPVGSNSRHILSPNDIVSCCMDLSGPSISFRINGQPVQGMFENFNLTGLFFPVVSFSAGVRVRFLFGGPHGEFRFLPPVGYAPAYEALLPSRRLTLSPCKSYGQLARGHLLGPGASWEHTVFVPDAVNTQNVILSHNLQAVVPKLAEGIHELWAMTRIQGGWAYGTVRDEVKKQNPCLVEFARLPEQERNFNLTMSFETLRTIIALGYHVGIADEDAEYKLKRLKLPRNYMMASGYKPAPIDLSHVRLTHQMEELVEKLANNAHNVWARERVKQGWTYGVHLDVGKKRNPRLVPFSLLDDLAKQSNRNSIRELVRTLIGHGYMIEPPDDRLKKLDRGAKNQVQYNRMRIYRAERTHAVSTNKWYFEFTVESQGDVRVGWARPDCSAWVDLGTDQRAYVFDGVNALKWHNGSENFGQRWNIGDVIGCLLDLNERTISFTLNGEILIDRSGQEFAFSNLPPGIFLVPAASLNTGQSALVNLGQDVTTLKYFTTMGLQEGYKPFAEGMKSQVAIWFTKNLPCFVTVDETNRDMEVIRIPASNHKPPRLKVLNRRAGNSSNLAQPAEWIYTRLNMPVKMDEAFTKNSGRLINMFTENESMMDDDIDGDFEVLRKTARGGLTPSHETKQERPHQHHHHHLGASTLPIPGLKAPKFHFRSKSSASAAQTANNTPAKSRLTEEVLPDQYTDVLYKNDIDQLLHSTQYSFTVRVFPDQEPGSVYVGWVTSDFHWNMDKFRHENIPSVTLTLGDEKGKVSESIKRSNCYVIWCGDLHQHVANGQSNNGLLVTCMVDIATGLLTFSVNGKDLRVFYQVEPGVMLYPAVFALPSAQSVFQYELGRSKNCMPLSAAVFECERKNVIPQCPPRLVVQSLARVTWTRMPTRLINAECRRELERSKGWTAELRTTDANYDAYNMAVLHIPEENRCVDLLELSENNALLDFHEHTLKLYCALCALGNSRVAHVLSSYVDQRQMMYIVKNSTLVGSMRAAFHDLLIEMHLAPHANARRNTQNEYIFPLNDSTRSVGLFEGPDKYTPGLPGVGIGSSLRPRMHWSTTDFVTSLEEAYSRPVDVPEFPLDALRHHVINQLEDAVTSLHLNYKEVTGLAQQHLFVPLLRLTVTLLTMGVLEDNDIKRMLVMLDPECFGNLVTGIHDIEDLKASVGCGLLRMSLVEPVKLEACRLLHYLNDLQLRHRVEALVSFSTLIVSKLQQDQRSRYQSVMEALNMSAAMTAKMTKEFRSPPNDQMALLLSFKSEDSEGECPLPDEIRDIVWNFHMDMLCHCGEYANGETEEVKEESYGNRLKSLLSRVLRRKTSASAGENGLYKENTVITTSPSFFRDLTTQTMVTWAQEKTINDPKLVREIFSLLYRQFDGIGELNRALKKAYCISAISEQDTMGLLDALSRLRSLLSVKLGREEEALIIKELNKIMNNKVFYQHPNLMRVLCMHETVMEVMVSVLGEGDDDDNGQEVRFPRMVAACCRFLCYFCRISRMNQGAMFDKIDFLLEHGSVGLASPSMRGSTPLDVAAASVMDNNELALALRESDLETLVENLANCGLQSSNILLRKGYPDLGWNPVEGERYLDFLKHAVFVNGESVEENANLVVRQLIRRPECFSPSLRGEGGQGLLSAVSEALQICRDPLRDCPDPAFMHHQYMVDDDEEEEEIHMGFSILAFYSALIDLLGRCAPEQNLIEQGKSEAIRIRGILRSLVSLEDLIGVISLPFDLPRLERDGSSHIRQPDLSACFVPDHKSAMILFLQRVYGIDNPQLLIRILEVGLLPDMKAAAQLDTPALHSSDMALALNRYMCHSVLPLIIRHVELLGQSQHRVVLLDQVLHTVYRMSRARALTKAQKEMISDCLVAVAGVLRPSLLQGLLRKLTFDVPTLTEETYIPIRLLAQHYTRCWKYYYLQDGCVEFGFATDEEKHLTMVLFWGLFDSLSKREYEHELFSKVLPCLCSIGNALPPDYALSPAMEKLRQQPSLDADGKFNPKPVDTKGIIVPERLESFVNKYSEQWHDTWALDRFSAGWSYGPQYSDHLKQHPLLKPYRLLSDREKDVYRPTVREGLKTLDAWGWSISKVKETAESFNQTATKIRCSSQSTMNLSDSPHGYSPRPYDLSGVSLSREMATTAEMLAENFHLAWAKKKISEMEAKAAAAQASGQPVPAAALTPNPMLVPYDRLTAKEKEKDRNKAYDMLKFLQFQNYMLNKEEKDEVELKSSVEKRFSSMLLSRLLGYVDEASKYITSMIQAIEATKQRQQESIMIGSMALPVGLHDVTASDDIKFFAKVALPFIDSYFKTQQIYYVTVAGRANEGMSFASNKEKESVTMLFCKMALLIRQRTSFFGVDAQVAISCIKVLAECIDASTVSKSCPEQVKQSLTTFFNNAAEDLKKMLNYIRSGRVDRLQKMMTGAQNTSYVTHCLLPVLTTLFSHLGKYKFGKDLLLDEIQVACYRILNGLYSLGTGKADYVDRLHEKGSRRFSLKRVEAIFENHRSQVGECLAAFASAFPVSFLEPRLNKFNAYSIYNILSIKDRKMLGLPSKLEHLTPRLPNLNSLLADIGRLAESGAKYDEAPEMIDIILPMICSYLTQWLDQGPDFVHLNAKNSEVENPIETDSAAPGGCSTIVANETMTNLLKDVLRLIHNNLGIDEADWMRRIAVYTLPIMVRNERGLLESHFLPILNKTLKKLRQTRDLEEQLASHHGNPSSELLNIVKYEQRVSDVSDLELIMLEDYGILVRDLYAYYPLLARFIDICKSNWIAEKNQAAVELFQLVSEIFVIWSKSLNLRREEQNFVIQNQIDNMSVLTADKSAAPNAAGLLASRRTVKRRGDRYSVSTSLIVACVKRLLSVGLNVGMAGDYTLVQEAKSKFHKRESDEDIREFLLSNLTTEPVLQESAKQAESDELQALTRKRVDWLLEISRVQYHLYMVEHPSKSRRAVWRKLMSKQRKRAVVSCFRMVPLYNLPTHRVSNCFLSIYMENWLTNDEQEKCALIDMISPGQDDGTEGSTPPSSDPLRQLIQVFSMAAVTSQGTLEDDELYLNYSELMSQSCHTGDDDEEGGEDDDETGKSFEEKEREKQRLIYEQKRLATRGAAQMVLYTLSASGGELSDTVTATLELGIALLTGGNQLIQKIMLEHLQAKKDVKFFTSVAGLMDQCSVLDLDAYERCIKAETLGHVNDGSSAGEKTMHDADFTCALFRFLQLLCEGHNADFQNYLRTQVGNNTTVNIIISTVDYLLRLQESISDFYWYYSAKETIDANGQENFSKAIRVAKQVFNSLTEYIQGPCEGNQQALAHSRLWDAVVGFLHVFANMQMKLSQDSGRQLSLLNELLDLQQDMVVMLLSMLEGNVVDGTIGRQLVDTLIESSHNVGLIIRFFNMFLRLKDITESDKFKVYDPDNKGLVTRRDFHRAMEASKVYSIDEIEFLLSCALSPDEESLNYQEFTEQFHGPAADIGFNVAVLLTNLSEHMPKDTRLKKFLEMAEAMLEYFRPNLGRIEIVGGAKRIERVYFNIRSSSLDQWHKPQVQESKRQFFFDVINTEGDKGRMDEFVNFCEDTIFEMQLAADISEAGFGDGSGDAECDEEEAELEQSTPGTAASVLPSVSLKSVKKQVGKLRAMTWIELFIALFWTVFAVNKSILRMGIASTRFIYNFLTILLFSNSIILAAKSTTMTQILSDMPNPTREGVEEHTSASESTDDGIGRRRSTMRDEKDELLSNVFGLDMSHGHELIKAVVNPKRDAGFGDFSVEETADTLSMIASDYDSGISTPVTPAGVVRKRRLRRGRGLEKSQISKSGSDHSSTGSPDRDSRRNANLSDIRGMTFDFDHVNLSDPVQSSPWGHCMHECGRPKRYTTEEKVEDKNAAFWDRVNGINNGIMGIFARNFYNFKILALAVTFAINVSLLFYKWQTISDDLEGAEGSDDMAQISMDDKMEDDTISLPEELQYLEAGLRFFTTIHLFLSLSMLVSYYRLKVPLVIFKREKEVARKLEFDGLYVNEDPADDDLPGQWDRLVISCPSFPSNYWDKFVKKKVMDKFASQCGQEKVRELLGMDQSTTSFLFEEEKTDESLITQMFNNFDLKYTVWKVGVIFCDQSFLYLLWYLVMSVFGQYNRFFFSLHLLDIAVCSKGLRTILTSVTHNGKQLILTIGLLTVVAYLYTVIAFNFFKKFYNKGEGDEPDYKCHSMFTCFQFHIYAGVRAGGGIGDELEDPSGDDYEFYRIFFDISFFFFVVVILLAIIQGLIIDAFGELRDQQEQVKEDMETKCFICTIGNDYFDQVPHGFDTHTMQEHNLANYMFFLMHLINKDETEYTGQETYVWQQYQERCWEFFPAGDCFRKQYEAELAG</sequence>
<dbReference type="CDD" id="cd12877">
    <property type="entry name" value="SPRY1_RyR"/>
    <property type="match status" value="1"/>
</dbReference>
<keyword evidence="7" id="KW-0106">Calcium</keyword>
<organism evidence="21">
    <name type="scientific">Phallusia mammillata</name>
    <dbReference type="NCBI Taxonomy" id="59560"/>
    <lineage>
        <taxon>Eukaryota</taxon>
        <taxon>Metazoa</taxon>
        <taxon>Chordata</taxon>
        <taxon>Tunicata</taxon>
        <taxon>Ascidiacea</taxon>
        <taxon>Phlebobranchia</taxon>
        <taxon>Ascidiidae</taxon>
        <taxon>Phallusia</taxon>
    </lineage>
</organism>
<dbReference type="Pfam" id="PF02026">
    <property type="entry name" value="RyR"/>
    <property type="match status" value="4"/>
</dbReference>
<dbReference type="Gene3D" id="1.10.490.160">
    <property type="match status" value="2"/>
</dbReference>
<evidence type="ECO:0000256" key="9">
    <source>
        <dbReference type="ARBA" id="ARBA00022989"/>
    </source>
</evidence>
<evidence type="ECO:0000256" key="17">
    <source>
        <dbReference type="SAM" id="Phobius"/>
    </source>
</evidence>
<dbReference type="InterPro" id="IPR003877">
    <property type="entry name" value="SPRY_dom"/>
</dbReference>
<keyword evidence="4" id="KW-0107">Calcium channel</keyword>
<evidence type="ECO:0000256" key="7">
    <source>
        <dbReference type="ARBA" id="ARBA00022837"/>
    </source>
</evidence>
<dbReference type="InterPro" id="IPR013320">
    <property type="entry name" value="ConA-like_dom_sf"/>
</dbReference>
<evidence type="ECO:0000256" key="4">
    <source>
        <dbReference type="ARBA" id="ARBA00022673"/>
    </source>
</evidence>
<feature type="region of interest" description="Disordered" evidence="16">
    <location>
        <begin position="382"/>
        <end position="405"/>
    </location>
</feature>
<dbReference type="Pfam" id="PF08709">
    <property type="entry name" value="Ins145_P3_rec"/>
    <property type="match status" value="1"/>
</dbReference>
<dbReference type="Pfam" id="PF00520">
    <property type="entry name" value="Ion_trans"/>
    <property type="match status" value="1"/>
</dbReference>
<dbReference type="Pfam" id="PF01365">
    <property type="entry name" value="RYDR_ITPR"/>
    <property type="match status" value="2"/>
</dbReference>
<dbReference type="Pfam" id="PF00622">
    <property type="entry name" value="SPRY"/>
    <property type="match status" value="3"/>
</dbReference>
<keyword evidence="9 17" id="KW-1133">Transmembrane helix</keyword>
<dbReference type="GO" id="GO:0005790">
    <property type="term" value="C:smooth endoplasmic reticulum"/>
    <property type="evidence" value="ECO:0007669"/>
    <property type="project" value="TreeGrafter"/>
</dbReference>
<dbReference type="InterPro" id="IPR014821">
    <property type="entry name" value="Ins145_P3_rcpt"/>
</dbReference>
<evidence type="ECO:0000256" key="13">
    <source>
        <dbReference type="ARBA" id="ARBA00023286"/>
    </source>
</evidence>
<dbReference type="GO" id="GO:0033017">
    <property type="term" value="C:sarcoplasmic reticulum membrane"/>
    <property type="evidence" value="ECO:0007669"/>
    <property type="project" value="UniProtKB-SubCell"/>
</dbReference>
<feature type="region of interest" description="Disordered" evidence="16">
    <location>
        <begin position="4411"/>
        <end position="4439"/>
    </location>
</feature>
<dbReference type="FunFam" id="1.10.287.70:FF:000017">
    <property type="entry name" value="ryanodine receptor isoform X2"/>
    <property type="match status" value="1"/>
</dbReference>
<keyword evidence="2" id="KW-0813">Transport</keyword>
<keyword evidence="12 21" id="KW-0675">Receptor</keyword>
<keyword evidence="8" id="KW-0703">Sarcoplasmic reticulum</keyword>
<evidence type="ECO:0000256" key="8">
    <source>
        <dbReference type="ARBA" id="ARBA00022951"/>
    </source>
</evidence>
<dbReference type="InterPro" id="IPR035762">
    <property type="entry name" value="SPRY3_RyR"/>
</dbReference>
<dbReference type="InterPro" id="IPR048581">
    <property type="entry name" value="RYDR_Jsol"/>
</dbReference>
<evidence type="ECO:0000256" key="10">
    <source>
        <dbReference type="ARBA" id="ARBA00023065"/>
    </source>
</evidence>
<keyword evidence="6" id="KW-0677">Repeat</keyword>
<dbReference type="Pfam" id="PF06459">
    <property type="entry name" value="RR_TM4-6"/>
    <property type="match status" value="1"/>
</dbReference>
<dbReference type="SMART" id="SM00472">
    <property type="entry name" value="MIR"/>
    <property type="match status" value="4"/>
</dbReference>
<feature type="transmembrane region" description="Helical" evidence="17">
    <location>
        <begin position="4873"/>
        <end position="4894"/>
    </location>
</feature>
<dbReference type="InterPro" id="IPR011992">
    <property type="entry name" value="EF-hand-dom_pair"/>
</dbReference>
<feature type="compositionally biased region" description="Acidic residues" evidence="16">
    <location>
        <begin position="3788"/>
        <end position="3799"/>
    </location>
</feature>
<feature type="transmembrane region" description="Helical" evidence="17">
    <location>
        <begin position="4346"/>
        <end position="4366"/>
    </location>
</feature>
<feature type="domain" description="MIR" evidence="20">
    <location>
        <begin position="112"/>
        <end position="167"/>
    </location>
</feature>
<evidence type="ECO:0000256" key="11">
    <source>
        <dbReference type="ARBA" id="ARBA00023136"/>
    </source>
</evidence>
<dbReference type="GO" id="GO:0034704">
    <property type="term" value="C:calcium channel complex"/>
    <property type="evidence" value="ECO:0007669"/>
    <property type="project" value="TreeGrafter"/>
</dbReference>
<feature type="domain" description="EF-hand" evidence="19">
    <location>
        <begin position="4124"/>
        <end position="4150"/>
    </location>
</feature>
<dbReference type="Gene3D" id="1.10.287.70">
    <property type="match status" value="1"/>
</dbReference>
<evidence type="ECO:0000256" key="2">
    <source>
        <dbReference type="ARBA" id="ARBA00022448"/>
    </source>
</evidence>
<evidence type="ECO:0000256" key="1">
    <source>
        <dbReference type="ARBA" id="ARBA00004326"/>
    </source>
</evidence>
<feature type="compositionally biased region" description="Low complexity" evidence="16">
    <location>
        <begin position="4523"/>
        <end position="4534"/>
    </location>
</feature>
<dbReference type="CDD" id="cd23278">
    <property type="entry name" value="beta-trefoil_MIR_RyR"/>
    <property type="match status" value="1"/>
</dbReference>
<feature type="region of interest" description="Disordered" evidence="16">
    <location>
        <begin position="1363"/>
        <end position="1387"/>
    </location>
</feature>
<dbReference type="InterPro" id="IPR043136">
    <property type="entry name" value="B30.2/SPRY_sf"/>
</dbReference>
<evidence type="ECO:0000256" key="3">
    <source>
        <dbReference type="ARBA" id="ARBA00022568"/>
    </source>
</evidence>
<dbReference type="InterPro" id="IPR036300">
    <property type="entry name" value="MIR_dom_sf"/>
</dbReference>
<feature type="compositionally biased region" description="Basic and acidic residues" evidence="16">
    <location>
        <begin position="386"/>
        <end position="402"/>
    </location>
</feature>
<dbReference type="InterPro" id="IPR003032">
    <property type="entry name" value="Ryanodine_rcpt"/>
</dbReference>
<dbReference type="SUPFAM" id="SSF47473">
    <property type="entry name" value="EF-hand"/>
    <property type="match status" value="1"/>
</dbReference>
<dbReference type="SUPFAM" id="SSF82109">
    <property type="entry name" value="MIR domain"/>
    <property type="match status" value="2"/>
</dbReference>
<feature type="transmembrane region" description="Helical" evidence="17">
    <location>
        <begin position="4615"/>
        <end position="4635"/>
    </location>
</feature>
<keyword evidence="11 17" id="KW-0472">Membrane</keyword>
<feature type="transmembrane region" description="Helical" evidence="17">
    <location>
        <begin position="4948"/>
        <end position="4971"/>
    </location>
</feature>
<dbReference type="InterPro" id="IPR001870">
    <property type="entry name" value="B30.2/SPRY"/>
</dbReference>
<accession>A0A6F9DS65</accession>
<dbReference type="SUPFAM" id="SSF49899">
    <property type="entry name" value="Concanavalin A-like lectins/glucanases"/>
    <property type="match status" value="3"/>
</dbReference>
<gene>
    <name evidence="21" type="primary">Ryr3</name>
</gene>
<dbReference type="InterPro" id="IPR016093">
    <property type="entry name" value="MIR_motif"/>
</dbReference>
<feature type="domain" description="MIR" evidence="20">
    <location>
        <begin position="174"/>
        <end position="218"/>
    </location>
</feature>
<dbReference type="PRINTS" id="PR00795">
    <property type="entry name" value="RYANODINER"/>
</dbReference>
<dbReference type="GO" id="GO:0006941">
    <property type="term" value="P:striated muscle contraction"/>
    <property type="evidence" value="ECO:0007669"/>
    <property type="project" value="TreeGrafter"/>
</dbReference>
<dbReference type="Pfam" id="PF02815">
    <property type="entry name" value="MIR"/>
    <property type="match status" value="1"/>
</dbReference>
<evidence type="ECO:0000256" key="14">
    <source>
        <dbReference type="ARBA" id="ARBA00023303"/>
    </source>
</evidence>
<keyword evidence="10" id="KW-0406">Ion transport</keyword>
<dbReference type="Pfam" id="PF21119">
    <property type="entry name" value="RYDR_Jsol"/>
    <property type="match status" value="1"/>
</dbReference>
<keyword evidence="5 17" id="KW-0812">Transmembrane</keyword>
<dbReference type="InterPro" id="IPR013333">
    <property type="entry name" value="Ryan_recept"/>
</dbReference>
<keyword evidence="3" id="KW-0109">Calcium transport</keyword>
<dbReference type="InterPro" id="IPR013662">
    <property type="entry name" value="RIH_assoc-dom"/>
</dbReference>
<dbReference type="SMART" id="SM00449">
    <property type="entry name" value="SPRY"/>
    <property type="match status" value="3"/>
</dbReference>
<dbReference type="InterPro" id="IPR035910">
    <property type="entry name" value="RyR/IP3R_RIH_dom_sf"/>
</dbReference>
<dbReference type="Gene3D" id="2.60.120.920">
    <property type="match status" value="3"/>
</dbReference>
<feature type="region of interest" description="Disordered" evidence="16">
    <location>
        <begin position="1400"/>
        <end position="1421"/>
    </location>
</feature>
<dbReference type="SUPFAM" id="SSF100909">
    <property type="entry name" value="IP3 receptor type 1 binding core, domain 2"/>
    <property type="match status" value="1"/>
</dbReference>
<dbReference type="FunFam" id="2.60.120.920:FF:000002">
    <property type="entry name" value="ryanodine receptor isoform X2"/>
    <property type="match status" value="1"/>
</dbReference>
<keyword evidence="13" id="KW-1071">Ligand-gated ion channel</keyword>
<reference evidence="21" key="1">
    <citation type="submission" date="2020-04" db="EMBL/GenBank/DDBJ databases">
        <authorList>
            <person name="Neveu A P."/>
        </authorList>
    </citation>
    <scope>NUCLEOTIDE SEQUENCE</scope>
    <source>
        <tissue evidence="21">Whole embryo</tissue>
    </source>
</reference>
<dbReference type="GO" id="GO:0014808">
    <property type="term" value="P:release of sequestered calcium ion into cytosol by sarcoplasmic reticulum"/>
    <property type="evidence" value="ECO:0007669"/>
    <property type="project" value="TreeGrafter"/>
</dbReference>
<comment type="subcellular location">
    <subcellularLocation>
        <location evidence="1">Sarcoplasmic reticulum membrane</location>
        <topology evidence="1">Multi-pass membrane protein</topology>
    </subcellularLocation>
</comment>
<dbReference type="PANTHER" id="PTHR46399">
    <property type="entry name" value="B30.2/SPRY DOMAIN-CONTAINING PROTEIN"/>
    <property type="match status" value="1"/>
</dbReference>
<dbReference type="Gene3D" id="2.80.10.50">
    <property type="match status" value="2"/>
</dbReference>
<proteinExistence type="evidence at transcript level"/>
<dbReference type="PROSITE" id="PS50188">
    <property type="entry name" value="B302_SPRY"/>
    <property type="match status" value="2"/>
</dbReference>
<evidence type="ECO:0000256" key="6">
    <source>
        <dbReference type="ARBA" id="ARBA00022737"/>
    </source>
</evidence>
<feature type="region of interest" description="Disordered" evidence="16">
    <location>
        <begin position="4492"/>
        <end position="4543"/>
    </location>
</feature>
<dbReference type="GO" id="GO:0005509">
    <property type="term" value="F:calcium ion binding"/>
    <property type="evidence" value="ECO:0007669"/>
    <property type="project" value="InterPro"/>
</dbReference>
<evidence type="ECO:0000259" key="20">
    <source>
        <dbReference type="PROSITE" id="PS50919"/>
    </source>
</evidence>
<keyword evidence="14" id="KW-0407">Ion channel</keyword>
<feature type="region of interest" description="Disordered" evidence="16">
    <location>
        <begin position="4305"/>
        <end position="4325"/>
    </location>
</feature>
<dbReference type="Pfam" id="PF08454">
    <property type="entry name" value="RIH_assoc"/>
    <property type="match status" value="1"/>
</dbReference>
<dbReference type="GO" id="GO:0006874">
    <property type="term" value="P:intracellular calcium ion homeostasis"/>
    <property type="evidence" value="ECO:0007669"/>
    <property type="project" value="InterPro"/>
</dbReference>
<dbReference type="InterPro" id="IPR000699">
    <property type="entry name" value="RIH_dom"/>
</dbReference>
<evidence type="ECO:0000259" key="19">
    <source>
        <dbReference type="PROSITE" id="PS50222"/>
    </source>
</evidence>
<dbReference type="EMBL" id="LR789981">
    <property type="protein sequence ID" value="CAB3265843.1"/>
    <property type="molecule type" value="mRNA"/>
</dbReference>
<evidence type="ECO:0000256" key="15">
    <source>
        <dbReference type="ARBA" id="ARBA00036634"/>
    </source>
</evidence>
<dbReference type="CDD" id="cd12879">
    <property type="entry name" value="SPRY3_RyR"/>
    <property type="match status" value="1"/>
</dbReference>
<evidence type="ECO:0000259" key="18">
    <source>
        <dbReference type="PROSITE" id="PS50188"/>
    </source>
</evidence>
<dbReference type="InterPro" id="IPR015925">
    <property type="entry name" value="Ryanodine_IP3_receptor"/>
</dbReference>
<evidence type="ECO:0000313" key="21">
    <source>
        <dbReference type="EMBL" id="CAB3265843.1"/>
    </source>
</evidence>
<dbReference type="GO" id="GO:0030018">
    <property type="term" value="C:Z disc"/>
    <property type="evidence" value="ECO:0007669"/>
    <property type="project" value="TreeGrafter"/>
</dbReference>
<dbReference type="InterPro" id="IPR009460">
    <property type="entry name" value="Ryanrecept_TM4-6"/>
</dbReference>
<name>A0A6F9DS65_9ASCI</name>
<feature type="domain" description="B30.2/SPRY" evidence="18">
    <location>
        <begin position="607"/>
        <end position="818"/>
    </location>
</feature>
<feature type="transmembrane region" description="Helical" evidence="17">
    <location>
        <begin position="4812"/>
        <end position="4836"/>
    </location>
</feature>
<dbReference type="PROSITE" id="PS50919">
    <property type="entry name" value="MIR"/>
    <property type="match status" value="2"/>
</dbReference>
<evidence type="ECO:0000256" key="16">
    <source>
        <dbReference type="SAM" id="MobiDB-lite"/>
    </source>
</evidence>
<dbReference type="PANTHER" id="PTHR46399:SF8">
    <property type="entry name" value="B30.2_SPRY DOMAIN-CONTAINING PROTEIN"/>
    <property type="match status" value="1"/>
</dbReference>
<feature type="region of interest" description="Disordered" evidence="16">
    <location>
        <begin position="3783"/>
        <end position="3809"/>
    </location>
</feature>
<protein>
    <submittedName>
        <fullName evidence="21">Ryanodine receptor 3</fullName>
    </submittedName>
</protein>
<evidence type="ECO:0000256" key="5">
    <source>
        <dbReference type="ARBA" id="ARBA00022692"/>
    </source>
</evidence>
<evidence type="ECO:0000256" key="12">
    <source>
        <dbReference type="ARBA" id="ARBA00023170"/>
    </source>
</evidence>
<feature type="compositionally biased region" description="Basic and acidic residues" evidence="16">
    <location>
        <begin position="3800"/>
        <end position="3809"/>
    </location>
</feature>
<dbReference type="PROSITE" id="PS50222">
    <property type="entry name" value="EF_HAND_2"/>
    <property type="match status" value="1"/>
</dbReference>
<dbReference type="InterPro" id="IPR035761">
    <property type="entry name" value="SPRY1_RyR"/>
</dbReference>
<comment type="catalytic activity">
    <reaction evidence="15">
        <text>Ca(2+)(in) = Ca(2+)(out)</text>
        <dbReference type="Rhea" id="RHEA:29671"/>
        <dbReference type="ChEBI" id="CHEBI:29108"/>
    </reaction>
</comment>
<dbReference type="Gene3D" id="1.25.10.30">
    <property type="entry name" value="IP3 receptor type 1 binding core, RIH domain"/>
    <property type="match status" value="1"/>
</dbReference>
<dbReference type="GO" id="GO:0042383">
    <property type="term" value="C:sarcolemma"/>
    <property type="evidence" value="ECO:0007669"/>
    <property type="project" value="TreeGrafter"/>
</dbReference>